<protein>
    <submittedName>
        <fullName evidence="3">Class D sortase</fullName>
    </submittedName>
</protein>
<keyword evidence="4" id="KW-1185">Reference proteome</keyword>
<comment type="caution">
    <text evidence="3">The sequence shown here is derived from an EMBL/GenBank/DDBJ whole genome shotgun (WGS) entry which is preliminary data.</text>
</comment>
<dbReference type="InterPro" id="IPR053525">
    <property type="entry name" value="Sortase_D"/>
</dbReference>
<evidence type="ECO:0000256" key="2">
    <source>
        <dbReference type="SAM" id="Phobius"/>
    </source>
</evidence>
<reference evidence="3 4" key="1">
    <citation type="submission" date="2020-01" db="EMBL/GenBank/DDBJ databases">
        <title>A novel Bacillus sp. from Pasinler.</title>
        <authorList>
            <person name="Adiguzel A."/>
            <person name="Ay H."/>
            <person name="Baltaci M.O."/>
        </authorList>
    </citation>
    <scope>NUCLEOTIDE SEQUENCE [LARGE SCALE GENOMIC DNA]</scope>
    <source>
        <strain evidence="3 4">P1</strain>
    </source>
</reference>
<dbReference type="EMBL" id="JAACYS010000007">
    <property type="protein sequence ID" value="NCU16714.1"/>
    <property type="molecule type" value="Genomic_DNA"/>
</dbReference>
<dbReference type="InterPro" id="IPR041999">
    <property type="entry name" value="Sortase_D_1"/>
</dbReference>
<dbReference type="NCBIfam" id="TIGR01076">
    <property type="entry name" value="sortase_fam"/>
    <property type="match status" value="1"/>
</dbReference>
<evidence type="ECO:0000313" key="3">
    <source>
        <dbReference type="EMBL" id="NCU16714.1"/>
    </source>
</evidence>
<dbReference type="SUPFAM" id="SSF63817">
    <property type="entry name" value="Sortase"/>
    <property type="match status" value="1"/>
</dbReference>
<dbReference type="NCBIfam" id="NF033746">
    <property type="entry name" value="class_D_sortase"/>
    <property type="match status" value="1"/>
</dbReference>
<dbReference type="CDD" id="cd05828">
    <property type="entry name" value="Sortase_D_1"/>
    <property type="match status" value="1"/>
</dbReference>
<dbReference type="InterPro" id="IPR005754">
    <property type="entry name" value="Sortase"/>
</dbReference>
<feature type="transmembrane region" description="Helical" evidence="2">
    <location>
        <begin position="12"/>
        <end position="34"/>
    </location>
</feature>
<keyword evidence="2" id="KW-0812">Transmembrane</keyword>
<gene>
    <name evidence="3" type="ORF">GW534_02860</name>
</gene>
<keyword evidence="2" id="KW-1133">Transmembrane helix</keyword>
<evidence type="ECO:0000313" key="4">
    <source>
        <dbReference type="Proteomes" id="UP000743899"/>
    </source>
</evidence>
<dbReference type="Gene3D" id="2.40.260.10">
    <property type="entry name" value="Sortase"/>
    <property type="match status" value="1"/>
</dbReference>
<keyword evidence="1" id="KW-0378">Hydrolase</keyword>
<dbReference type="InterPro" id="IPR023365">
    <property type="entry name" value="Sortase_dom-sf"/>
</dbReference>
<dbReference type="Proteomes" id="UP000743899">
    <property type="component" value="Unassembled WGS sequence"/>
</dbReference>
<name>A0ABW9ZZX2_9BACI</name>
<proteinExistence type="predicted"/>
<organism evidence="3 4">
    <name type="scientific">Pallidibacillus pasinlerensis</name>
    <dbReference type="NCBI Taxonomy" id="2703818"/>
    <lineage>
        <taxon>Bacteria</taxon>
        <taxon>Bacillati</taxon>
        <taxon>Bacillota</taxon>
        <taxon>Bacilli</taxon>
        <taxon>Bacillales</taxon>
        <taxon>Bacillaceae</taxon>
        <taxon>Pallidibacillus</taxon>
    </lineage>
</organism>
<keyword evidence="2" id="KW-0472">Membrane</keyword>
<dbReference type="Pfam" id="PF04203">
    <property type="entry name" value="Sortase"/>
    <property type="match status" value="1"/>
</dbReference>
<evidence type="ECO:0000256" key="1">
    <source>
        <dbReference type="ARBA" id="ARBA00022801"/>
    </source>
</evidence>
<accession>A0ABW9ZZX2</accession>
<sequence>MKVISLQKFLKIITAIFFVVGISLVGYSLFQIWYGNKAVEDSLNTAKEIVKQAKGIEPANMSPEELMRLKKEAESITFDNEEIIGVLSVPKLEKELPIVEGTDEDDLGKGVGHYTGTALPLQNSQILLSGHRDTVFRGFDKLKEGDTFVVHMPYGSFEYEIFKIEIVPADDTTVIGRYDGEENLTVTTCYPFHYIGNAPDRAVFFAKPTFDTTALN</sequence>